<dbReference type="InterPro" id="IPR036093">
    <property type="entry name" value="NAC_dom_sf"/>
</dbReference>
<dbReference type="GO" id="GO:0006355">
    <property type="term" value="P:regulation of DNA-templated transcription"/>
    <property type="evidence" value="ECO:0007669"/>
    <property type="project" value="InterPro"/>
</dbReference>
<dbReference type="SUPFAM" id="SSF101941">
    <property type="entry name" value="NAC domain"/>
    <property type="match status" value="1"/>
</dbReference>
<evidence type="ECO:0000256" key="4">
    <source>
        <dbReference type="ARBA" id="ARBA00023163"/>
    </source>
</evidence>
<dbReference type="EMBL" id="JAJJMB010000835">
    <property type="protein sequence ID" value="KAI3960932.1"/>
    <property type="molecule type" value="Genomic_DNA"/>
</dbReference>
<feature type="region of interest" description="Disordered" evidence="6">
    <location>
        <begin position="181"/>
        <end position="208"/>
    </location>
</feature>
<gene>
    <name evidence="8" type="ORF">MKW98_019133</name>
</gene>
<dbReference type="GO" id="GO:0005634">
    <property type="term" value="C:nucleus"/>
    <property type="evidence" value="ECO:0007669"/>
    <property type="project" value="UniProtKB-SubCell"/>
</dbReference>
<accession>A0AAD4THS5</accession>
<organism evidence="8 9">
    <name type="scientific">Papaver atlanticum</name>
    <dbReference type="NCBI Taxonomy" id="357466"/>
    <lineage>
        <taxon>Eukaryota</taxon>
        <taxon>Viridiplantae</taxon>
        <taxon>Streptophyta</taxon>
        <taxon>Embryophyta</taxon>
        <taxon>Tracheophyta</taxon>
        <taxon>Spermatophyta</taxon>
        <taxon>Magnoliopsida</taxon>
        <taxon>Ranunculales</taxon>
        <taxon>Papaveraceae</taxon>
        <taxon>Papaveroideae</taxon>
        <taxon>Papaver</taxon>
    </lineage>
</organism>
<dbReference type="Pfam" id="PF02365">
    <property type="entry name" value="NAM"/>
    <property type="match status" value="1"/>
</dbReference>
<keyword evidence="9" id="KW-1185">Reference proteome</keyword>
<sequence length="246" mass="28260">DDDEWYFFTTTTRTSQTTGRTSRTTPDGFWLASRGDKEITLTRGRVDRQENTNSRKRKTTADDIIIGYKKMLAYYFNKKNKPDGKTSSKKDAGDKTDWIMYEYVLLCDDSVQEHEGGDVSSKKRHELVLCQIHNNRKTPAPSVPMTTSSPPKFSSPITQEPEVEAAPVHHQQNEYLQEDSAASPMISTSTPPEFSSPEPAPAHHQQDEYIPVQHQQEEYLQEDDYVEMINQFDDQEWSFSIDDLLV</sequence>
<feature type="non-terminal residue" evidence="8">
    <location>
        <position position="1"/>
    </location>
</feature>
<evidence type="ECO:0000313" key="9">
    <source>
        <dbReference type="Proteomes" id="UP001202328"/>
    </source>
</evidence>
<evidence type="ECO:0000256" key="5">
    <source>
        <dbReference type="ARBA" id="ARBA00023242"/>
    </source>
</evidence>
<evidence type="ECO:0000313" key="8">
    <source>
        <dbReference type="EMBL" id="KAI3960932.1"/>
    </source>
</evidence>
<evidence type="ECO:0000256" key="6">
    <source>
        <dbReference type="SAM" id="MobiDB-lite"/>
    </source>
</evidence>
<dbReference type="GO" id="GO:0003677">
    <property type="term" value="F:DNA binding"/>
    <property type="evidence" value="ECO:0007669"/>
    <property type="project" value="UniProtKB-KW"/>
</dbReference>
<reference evidence="8" key="1">
    <citation type="submission" date="2022-04" db="EMBL/GenBank/DDBJ databases">
        <title>A functionally conserved STORR gene fusion in Papaver species that diverged 16.8 million years ago.</title>
        <authorList>
            <person name="Catania T."/>
        </authorList>
    </citation>
    <scope>NUCLEOTIDE SEQUENCE</scope>
    <source>
        <strain evidence="8">S-188037</strain>
    </source>
</reference>
<feature type="compositionally biased region" description="Low complexity" evidence="6">
    <location>
        <begin position="187"/>
        <end position="197"/>
    </location>
</feature>
<dbReference type="Proteomes" id="UP001202328">
    <property type="component" value="Unassembled WGS sequence"/>
</dbReference>
<keyword evidence="4" id="KW-0804">Transcription</keyword>
<feature type="region of interest" description="Disordered" evidence="6">
    <location>
        <begin position="133"/>
        <end position="169"/>
    </location>
</feature>
<protein>
    <recommendedName>
        <fullName evidence="7">NAC domain-containing protein</fullName>
    </recommendedName>
</protein>
<comment type="caution">
    <text evidence="8">The sequence shown here is derived from an EMBL/GenBank/DDBJ whole genome shotgun (WGS) entry which is preliminary data.</text>
</comment>
<evidence type="ECO:0000256" key="1">
    <source>
        <dbReference type="ARBA" id="ARBA00004123"/>
    </source>
</evidence>
<dbReference type="Gene3D" id="2.170.150.80">
    <property type="entry name" value="NAC domain"/>
    <property type="match status" value="1"/>
</dbReference>
<proteinExistence type="predicted"/>
<dbReference type="PROSITE" id="PS51005">
    <property type="entry name" value="NAC"/>
    <property type="match status" value="1"/>
</dbReference>
<dbReference type="AlphaFoldDB" id="A0AAD4THS5"/>
<evidence type="ECO:0000256" key="2">
    <source>
        <dbReference type="ARBA" id="ARBA00023015"/>
    </source>
</evidence>
<feature type="compositionally biased region" description="Polar residues" evidence="6">
    <location>
        <begin position="144"/>
        <end position="158"/>
    </location>
</feature>
<keyword evidence="3" id="KW-0238">DNA-binding</keyword>
<evidence type="ECO:0000259" key="7">
    <source>
        <dbReference type="PROSITE" id="PS51005"/>
    </source>
</evidence>
<feature type="domain" description="NAC" evidence="7">
    <location>
        <begin position="1"/>
        <end position="135"/>
    </location>
</feature>
<dbReference type="PANTHER" id="PTHR31989">
    <property type="entry name" value="NAC DOMAIN-CONTAINING PROTEIN 82-RELATED"/>
    <property type="match status" value="1"/>
</dbReference>
<name>A0AAD4THS5_9MAGN</name>
<comment type="subcellular location">
    <subcellularLocation>
        <location evidence="1">Nucleus</location>
    </subcellularLocation>
</comment>
<evidence type="ECO:0000256" key="3">
    <source>
        <dbReference type="ARBA" id="ARBA00023125"/>
    </source>
</evidence>
<keyword evidence="2" id="KW-0805">Transcription regulation</keyword>
<keyword evidence="5" id="KW-0539">Nucleus</keyword>
<dbReference type="InterPro" id="IPR003441">
    <property type="entry name" value="NAC-dom"/>
</dbReference>